<organism evidence="3 4">
    <name type="scientific">Bacterioplanoides pacificum</name>
    <dbReference type="NCBI Taxonomy" id="1171596"/>
    <lineage>
        <taxon>Bacteria</taxon>
        <taxon>Pseudomonadati</taxon>
        <taxon>Pseudomonadota</taxon>
        <taxon>Gammaproteobacteria</taxon>
        <taxon>Oceanospirillales</taxon>
        <taxon>Oceanospirillaceae</taxon>
        <taxon>Bacterioplanoides</taxon>
    </lineage>
</organism>
<gene>
    <name evidence="3" type="ORF">ACFOMG_06625</name>
</gene>
<evidence type="ECO:0000313" key="3">
    <source>
        <dbReference type="EMBL" id="MFC3679783.1"/>
    </source>
</evidence>
<name>A0ABV7VUM1_9GAMM</name>
<feature type="region of interest" description="Disordered" evidence="1">
    <location>
        <begin position="298"/>
        <end position="319"/>
    </location>
</feature>
<reference evidence="4" key="1">
    <citation type="journal article" date="2019" name="Int. J. Syst. Evol. Microbiol.">
        <title>The Global Catalogue of Microorganisms (GCM) 10K type strain sequencing project: providing services to taxonomists for standard genome sequencing and annotation.</title>
        <authorList>
            <consortium name="The Broad Institute Genomics Platform"/>
            <consortium name="The Broad Institute Genome Sequencing Center for Infectious Disease"/>
            <person name="Wu L."/>
            <person name="Ma J."/>
        </authorList>
    </citation>
    <scope>NUCLEOTIDE SEQUENCE [LARGE SCALE GENOMIC DNA]</scope>
    <source>
        <strain evidence="4">KCTC 42424</strain>
    </source>
</reference>
<evidence type="ECO:0000259" key="2">
    <source>
        <dbReference type="Pfam" id="PF09995"/>
    </source>
</evidence>
<proteinExistence type="predicted"/>
<comment type="caution">
    <text evidence="3">The sequence shown here is derived from an EMBL/GenBank/DDBJ whole genome shotgun (WGS) entry which is preliminary data.</text>
</comment>
<sequence length="319" mass="36506">MGLIRRKNTLQSLQQQAVSDNYQQRVKHLANIDMPLDFLLAGELAQIQTFGIPSISRLLHRTQQYEQAGTKRLDDTRAILTECIGDGVSSERGRFMVERLNFIHGHYCISNDDYLYTLALFMVEPVRWCQTFGYRQLDETERQALYLQFRELGEAMNIRNIPADYNAMEAWYLDYRRRHLAYDAANRAVTEGLIRGMQGMLPKRLQPLTRGAIRALILTLINDDELLAALGIKPVAAPLRWSIVALMKTRSWLFKWLNPWQLRPFEGSLIQRYYASYPRGFTPQCLGPEKIMRRATPDGCPHAAAQAGAAPELESASKA</sequence>
<evidence type="ECO:0000256" key="1">
    <source>
        <dbReference type="SAM" id="MobiDB-lite"/>
    </source>
</evidence>
<dbReference type="Pfam" id="PF09995">
    <property type="entry name" value="MPAB_Lcp_cat"/>
    <property type="match status" value="1"/>
</dbReference>
<dbReference type="Proteomes" id="UP001595722">
    <property type="component" value="Unassembled WGS sequence"/>
</dbReference>
<dbReference type="InterPro" id="IPR018713">
    <property type="entry name" value="MPAB/Lcp_cat_dom"/>
</dbReference>
<feature type="domain" description="ER-bound oxygenase mpaB/mpaB'/Rubber oxygenase catalytic" evidence="2">
    <location>
        <begin position="70"/>
        <end position="247"/>
    </location>
</feature>
<evidence type="ECO:0000313" key="4">
    <source>
        <dbReference type="Proteomes" id="UP001595722"/>
    </source>
</evidence>
<dbReference type="PANTHER" id="PTHR36124:SF1">
    <property type="entry name" value="ER-BOUND OXYGENASE MPAB_MPAB'_RUBBER OXYGENASE CATALYTIC DOMAIN-CONTAINING PROTEIN"/>
    <property type="match status" value="1"/>
</dbReference>
<dbReference type="InterPro" id="IPR046366">
    <property type="entry name" value="MPAB"/>
</dbReference>
<protein>
    <submittedName>
        <fullName evidence="3">Oxygenase MpaB family protein</fullName>
    </submittedName>
</protein>
<dbReference type="PANTHER" id="PTHR36124">
    <property type="match status" value="1"/>
</dbReference>
<keyword evidence="4" id="KW-1185">Reference proteome</keyword>
<dbReference type="EMBL" id="JBHRYB010000005">
    <property type="protein sequence ID" value="MFC3679783.1"/>
    <property type="molecule type" value="Genomic_DNA"/>
</dbReference>
<accession>A0ABV7VUM1</accession>
<dbReference type="RefSeq" id="WP_376865560.1">
    <property type="nucleotide sequence ID" value="NZ_JBHRYB010000005.1"/>
</dbReference>